<name>A0ABU6NT75_9BACI</name>
<feature type="transmembrane region" description="Helical" evidence="1">
    <location>
        <begin position="91"/>
        <end position="110"/>
    </location>
</feature>
<evidence type="ECO:0000313" key="2">
    <source>
        <dbReference type="EMBL" id="MED4400201.1"/>
    </source>
</evidence>
<accession>A0ABU6NT75</accession>
<feature type="transmembrane region" description="Helical" evidence="1">
    <location>
        <begin position="6"/>
        <end position="25"/>
    </location>
</feature>
<dbReference type="RefSeq" id="WP_328014782.1">
    <property type="nucleotide sequence ID" value="NZ_JARTFS010000001.1"/>
</dbReference>
<feature type="transmembrane region" description="Helical" evidence="1">
    <location>
        <begin position="54"/>
        <end position="71"/>
    </location>
</feature>
<dbReference type="Proteomes" id="UP001342826">
    <property type="component" value="Unassembled WGS sequence"/>
</dbReference>
<keyword evidence="3" id="KW-1185">Reference proteome</keyword>
<gene>
    <name evidence="2" type="ORF">P9271_02360</name>
</gene>
<organism evidence="2 3">
    <name type="scientific">Metabacillus fastidiosus</name>
    <dbReference type="NCBI Taxonomy" id="1458"/>
    <lineage>
        <taxon>Bacteria</taxon>
        <taxon>Bacillati</taxon>
        <taxon>Bacillota</taxon>
        <taxon>Bacilli</taxon>
        <taxon>Bacillales</taxon>
        <taxon>Bacillaceae</taxon>
        <taxon>Metabacillus</taxon>
    </lineage>
</organism>
<evidence type="ECO:0000256" key="1">
    <source>
        <dbReference type="SAM" id="Phobius"/>
    </source>
</evidence>
<protein>
    <submittedName>
        <fullName evidence="2">Uncharacterized protein</fullName>
    </submittedName>
</protein>
<sequence length="117" mass="13377">MDNSIVMMALIWGALFMYFLIPFQGKTETLKYSKMKFAEALKDSFIKITFHKKAILALILLSATLFIIWWSQAQDHLYNEMHGINTPTQSVNYLAGTIIYAVIIYIAAIGRRAVKLI</sequence>
<keyword evidence="1" id="KW-1133">Transmembrane helix</keyword>
<keyword evidence="1" id="KW-0472">Membrane</keyword>
<proteinExistence type="predicted"/>
<keyword evidence="1" id="KW-0812">Transmembrane</keyword>
<comment type="caution">
    <text evidence="2">The sequence shown here is derived from an EMBL/GenBank/DDBJ whole genome shotgun (WGS) entry which is preliminary data.</text>
</comment>
<evidence type="ECO:0000313" key="3">
    <source>
        <dbReference type="Proteomes" id="UP001342826"/>
    </source>
</evidence>
<dbReference type="EMBL" id="JARTFS010000001">
    <property type="protein sequence ID" value="MED4400201.1"/>
    <property type="molecule type" value="Genomic_DNA"/>
</dbReference>
<reference evidence="2 3" key="1">
    <citation type="submission" date="2023-03" db="EMBL/GenBank/DDBJ databases">
        <title>Bacillus Genome Sequencing.</title>
        <authorList>
            <person name="Dunlap C."/>
        </authorList>
    </citation>
    <scope>NUCLEOTIDE SEQUENCE [LARGE SCALE GENOMIC DNA]</scope>
    <source>
        <strain evidence="2 3">NRS-1717</strain>
    </source>
</reference>